<organism evidence="2 3">
    <name type="scientific">Arthrobotrys conoides</name>
    <dbReference type="NCBI Taxonomy" id="74498"/>
    <lineage>
        <taxon>Eukaryota</taxon>
        <taxon>Fungi</taxon>
        <taxon>Dikarya</taxon>
        <taxon>Ascomycota</taxon>
        <taxon>Pezizomycotina</taxon>
        <taxon>Orbiliomycetes</taxon>
        <taxon>Orbiliales</taxon>
        <taxon>Orbiliaceae</taxon>
        <taxon>Arthrobotrys</taxon>
    </lineage>
</organism>
<accession>A0AAN8PAY6</accession>
<proteinExistence type="predicted"/>
<dbReference type="AlphaFoldDB" id="A0AAN8PAY6"/>
<dbReference type="Pfam" id="PF24809">
    <property type="entry name" value="DUF7708"/>
    <property type="match status" value="1"/>
</dbReference>
<evidence type="ECO:0000313" key="2">
    <source>
        <dbReference type="EMBL" id="KAK6506458.1"/>
    </source>
</evidence>
<dbReference type="Proteomes" id="UP001307849">
    <property type="component" value="Unassembled WGS sequence"/>
</dbReference>
<dbReference type="EMBL" id="JAVHJM010000009">
    <property type="protein sequence ID" value="KAK6506458.1"/>
    <property type="molecule type" value="Genomic_DNA"/>
</dbReference>
<sequence length="533" mass="61202">MSLEISSPKGRTRFADHDMAVIKDSDIEQQKFRAFVDSQEKFSEEEKSTLQIDSFDAFEKFWNKTLDSRQNFEASHEHGVGRTVRTAQNFAASAYDILQHFGPLVEVVKDLGAPYGGMAIGTISFLFAIGKNRASMESQISETLLQIRDRVAGLKVYMHIYNDNHELDQLLQSKIVETYDSFVRFCIAATKYYSMGGLRRWLKAMGRPTSLLERASEVQKAIVDVRYMSEELLNKSVHMIKQLNINQAEEIEGLKAQIKVLQEGHDGDRLFKIQTLLGLEKYSRESEIELLGKYQRNLNADFDNNWTYLERMKEHRLEAFKNHENYRTWCHSEGSCMLILAGYNDQSAYSARHCWLSPVALHMIADLDKSEQPDPYAFHILGLREPNSFPHVLLHITFQLLKLNCHALRNEAQYVELCAEIQEYQGAARNESNKTNILLQNVALRVLNMFDPDKTVWIILDRVDRCEKVSSLSHRKGLLKALAYLVENARAKVKVLAVANGYDWGVDKQVDEIKEGSCTNVVVHVDRQCMVYN</sequence>
<comment type="caution">
    <text evidence="2">The sequence shown here is derived from an EMBL/GenBank/DDBJ whole genome shotgun (WGS) entry which is preliminary data.</text>
</comment>
<evidence type="ECO:0000313" key="3">
    <source>
        <dbReference type="Proteomes" id="UP001307849"/>
    </source>
</evidence>
<keyword evidence="3" id="KW-1185">Reference proteome</keyword>
<dbReference type="InterPro" id="IPR056125">
    <property type="entry name" value="DUF7708"/>
</dbReference>
<evidence type="ECO:0000259" key="1">
    <source>
        <dbReference type="Pfam" id="PF24809"/>
    </source>
</evidence>
<protein>
    <recommendedName>
        <fullName evidence="1">DUF7708 domain-containing protein</fullName>
    </recommendedName>
</protein>
<feature type="domain" description="DUF7708" evidence="1">
    <location>
        <begin position="96"/>
        <end position="211"/>
    </location>
</feature>
<gene>
    <name evidence="2" type="ORF">TWF506_011366</name>
</gene>
<reference evidence="2 3" key="1">
    <citation type="submission" date="2019-10" db="EMBL/GenBank/DDBJ databases">
        <authorList>
            <person name="Palmer J.M."/>
        </authorList>
    </citation>
    <scope>NUCLEOTIDE SEQUENCE [LARGE SCALE GENOMIC DNA]</scope>
    <source>
        <strain evidence="2 3">TWF506</strain>
    </source>
</reference>
<name>A0AAN8PAY6_9PEZI</name>